<evidence type="ECO:0000313" key="4">
    <source>
        <dbReference type="Proteomes" id="UP000770661"/>
    </source>
</evidence>
<gene>
    <name evidence="3" type="primary">Supt4h1b</name>
    <name evidence="3" type="ORF">GWK47_014319</name>
</gene>
<keyword evidence="3" id="KW-0251">Elongation factor</keyword>
<organism evidence="3 4">
    <name type="scientific">Chionoecetes opilio</name>
    <name type="common">Atlantic snow crab</name>
    <name type="synonym">Cancer opilio</name>
    <dbReference type="NCBI Taxonomy" id="41210"/>
    <lineage>
        <taxon>Eukaryota</taxon>
        <taxon>Metazoa</taxon>
        <taxon>Ecdysozoa</taxon>
        <taxon>Arthropoda</taxon>
        <taxon>Crustacea</taxon>
        <taxon>Multicrustacea</taxon>
        <taxon>Malacostraca</taxon>
        <taxon>Eumalacostraca</taxon>
        <taxon>Eucarida</taxon>
        <taxon>Decapoda</taxon>
        <taxon>Pleocyemata</taxon>
        <taxon>Brachyura</taxon>
        <taxon>Eubrachyura</taxon>
        <taxon>Majoidea</taxon>
        <taxon>Majidae</taxon>
        <taxon>Chionoecetes</taxon>
    </lineage>
</organism>
<keyword evidence="3" id="KW-0648">Protein biosynthesis</keyword>
<reference evidence="3" key="1">
    <citation type="submission" date="2020-07" db="EMBL/GenBank/DDBJ databases">
        <title>The High-quality genome of the commercially important snow crab, Chionoecetes opilio.</title>
        <authorList>
            <person name="Jeong J.-H."/>
            <person name="Ryu S."/>
        </authorList>
    </citation>
    <scope>NUCLEOTIDE SEQUENCE</scope>
    <source>
        <strain evidence="3">MADBK_172401_WGS</strain>
        <tissue evidence="3">Digestive gland</tissue>
    </source>
</reference>
<dbReference type="GO" id="GO:0003746">
    <property type="term" value="F:translation elongation factor activity"/>
    <property type="evidence" value="ECO:0007669"/>
    <property type="project" value="UniProtKB-KW"/>
</dbReference>
<dbReference type="InterPro" id="IPR038510">
    <property type="entry name" value="Spt4_sf"/>
</dbReference>
<dbReference type="AlphaFoldDB" id="A0A8J4XV36"/>
<dbReference type="Gene3D" id="3.30.40.210">
    <property type="match status" value="1"/>
</dbReference>
<dbReference type="EMBL" id="JACEEZ010020614">
    <property type="protein sequence ID" value="KAG0714358.1"/>
    <property type="molecule type" value="Genomic_DNA"/>
</dbReference>
<evidence type="ECO:0000313" key="3">
    <source>
        <dbReference type="EMBL" id="KAG0714358.1"/>
    </source>
</evidence>
<feature type="transmembrane region" description="Helical" evidence="2">
    <location>
        <begin position="21"/>
        <end position="40"/>
    </location>
</feature>
<accession>A0A8J4XV36</accession>
<name>A0A8J4XV36_CHIOP</name>
<keyword evidence="2" id="KW-0472">Membrane</keyword>
<keyword evidence="4" id="KW-1185">Reference proteome</keyword>
<evidence type="ECO:0000256" key="1">
    <source>
        <dbReference type="SAM" id="MobiDB-lite"/>
    </source>
</evidence>
<feature type="region of interest" description="Disordered" evidence="1">
    <location>
        <begin position="119"/>
        <end position="138"/>
    </location>
</feature>
<protein>
    <submittedName>
        <fullName evidence="3">Transcription elongation factor SPT4-B</fullName>
    </submittedName>
</protein>
<comment type="caution">
    <text evidence="3">The sequence shown here is derived from an EMBL/GenBank/DDBJ whole genome shotgun (WGS) entry which is preliminary data.</text>
</comment>
<keyword evidence="2" id="KW-0812">Transmembrane</keyword>
<proteinExistence type="predicted"/>
<dbReference type="Proteomes" id="UP000770661">
    <property type="component" value="Unassembled WGS sequence"/>
</dbReference>
<keyword evidence="2" id="KW-1133">Transmembrane helix</keyword>
<dbReference type="OrthoDB" id="248751at2759"/>
<evidence type="ECO:0000256" key="2">
    <source>
        <dbReference type="SAM" id="Phobius"/>
    </source>
</evidence>
<sequence>MDSLSGSIWRCRYLCRRTKIWIFKSLVIPVLLYGCETWTLNSDFKRRINAFDKCVQGIYAISITGRLPHNVVREMKTRGFRYRSRDMTKLAKRSALTAYNLEQLVFLKGNLGRVLLDKEEEEGQADDKEEEEELEEMQ</sequence>